<name>A0ACC2XA59_9TREE</name>
<organism evidence="1 2">
    <name type="scientific">Naganishia onofrii</name>
    <dbReference type="NCBI Taxonomy" id="1851511"/>
    <lineage>
        <taxon>Eukaryota</taxon>
        <taxon>Fungi</taxon>
        <taxon>Dikarya</taxon>
        <taxon>Basidiomycota</taxon>
        <taxon>Agaricomycotina</taxon>
        <taxon>Tremellomycetes</taxon>
        <taxon>Filobasidiales</taxon>
        <taxon>Filobasidiaceae</taxon>
        <taxon>Naganishia</taxon>
    </lineage>
</organism>
<keyword evidence="2" id="KW-1185">Reference proteome</keyword>
<sequence length="263" mass="28808">MRFGSKIAGNVDGGTLAVPISPELVNFWTVVSARPHEPEENVVPEGRKKAGTGRTQMHHDFGREQGDLEMPMGDGYDMGLELEMQAIVRVISHLFRNTAYEFKALIQRYLLTNPQEQDKDRLGSEEMREIEIGRRASGVQMPWELMGLKPASDLGVEDYYVAPGGSSTVGTGTGPRHSFATPQNIAERIARRARSSSLLGSNISGSAQRRAMLGDDSMLDEGQLELPDEGLPLDQDPIPADGPSQSSLPGNVNVNERQFLEYA</sequence>
<comment type="caution">
    <text evidence="1">The sequence shown here is derived from an EMBL/GenBank/DDBJ whole genome shotgun (WGS) entry which is preliminary data.</text>
</comment>
<gene>
    <name evidence="1" type="ORF">QFC24_005186</name>
</gene>
<accession>A0ACC2XA59</accession>
<dbReference type="EMBL" id="JASBWV010000020">
    <property type="protein sequence ID" value="KAJ9120513.1"/>
    <property type="molecule type" value="Genomic_DNA"/>
</dbReference>
<reference evidence="1" key="1">
    <citation type="submission" date="2023-04" db="EMBL/GenBank/DDBJ databases">
        <title>Draft Genome sequencing of Naganishia species isolated from polar environments using Oxford Nanopore Technology.</title>
        <authorList>
            <person name="Leo P."/>
            <person name="Venkateswaran K."/>
        </authorList>
    </citation>
    <scope>NUCLEOTIDE SEQUENCE</scope>
    <source>
        <strain evidence="1">DBVPG 5303</strain>
    </source>
</reference>
<evidence type="ECO:0000313" key="1">
    <source>
        <dbReference type="EMBL" id="KAJ9120513.1"/>
    </source>
</evidence>
<protein>
    <submittedName>
        <fullName evidence="1">Uncharacterized protein</fullName>
    </submittedName>
</protein>
<evidence type="ECO:0000313" key="2">
    <source>
        <dbReference type="Proteomes" id="UP001234202"/>
    </source>
</evidence>
<dbReference type="Proteomes" id="UP001234202">
    <property type="component" value="Unassembled WGS sequence"/>
</dbReference>
<proteinExistence type="predicted"/>